<dbReference type="SMART" id="SM00343">
    <property type="entry name" value="ZnF_C2HC"/>
    <property type="match status" value="1"/>
</dbReference>
<dbReference type="GO" id="GO:0008270">
    <property type="term" value="F:zinc ion binding"/>
    <property type="evidence" value="ECO:0007669"/>
    <property type="project" value="UniProtKB-KW"/>
</dbReference>
<protein>
    <recommendedName>
        <fullName evidence="3">CCHC-type domain-containing protein</fullName>
    </recommendedName>
</protein>
<comment type="caution">
    <text evidence="4">The sequence shown here is derived from an EMBL/GenBank/DDBJ whole genome shotgun (WGS) entry which is preliminary data.</text>
</comment>
<keyword evidence="1" id="KW-0862">Zinc</keyword>
<proteinExistence type="predicted"/>
<dbReference type="PROSITE" id="PS50158">
    <property type="entry name" value="ZF_CCHC"/>
    <property type="match status" value="1"/>
</dbReference>
<sequence length="72" mass="8388">DKKKWQKKKESKKEKDCVEDKSKSSKKEGGGKKKNHPKNDKNIIQCYNCDKYGHYANECKAPKKKKGQNSEE</sequence>
<keyword evidence="1" id="KW-0479">Metal-binding</keyword>
<feature type="compositionally biased region" description="Basic residues" evidence="2">
    <location>
        <begin position="1"/>
        <end position="10"/>
    </location>
</feature>
<accession>A0A392UTG5</accession>
<organism evidence="4 5">
    <name type="scientific">Trifolium medium</name>
    <dbReference type="NCBI Taxonomy" id="97028"/>
    <lineage>
        <taxon>Eukaryota</taxon>
        <taxon>Viridiplantae</taxon>
        <taxon>Streptophyta</taxon>
        <taxon>Embryophyta</taxon>
        <taxon>Tracheophyta</taxon>
        <taxon>Spermatophyta</taxon>
        <taxon>Magnoliopsida</taxon>
        <taxon>eudicotyledons</taxon>
        <taxon>Gunneridae</taxon>
        <taxon>Pentapetalae</taxon>
        <taxon>rosids</taxon>
        <taxon>fabids</taxon>
        <taxon>Fabales</taxon>
        <taxon>Fabaceae</taxon>
        <taxon>Papilionoideae</taxon>
        <taxon>50 kb inversion clade</taxon>
        <taxon>NPAAA clade</taxon>
        <taxon>Hologalegina</taxon>
        <taxon>IRL clade</taxon>
        <taxon>Trifolieae</taxon>
        <taxon>Trifolium</taxon>
    </lineage>
</organism>
<dbReference type="AlphaFoldDB" id="A0A392UTG5"/>
<gene>
    <name evidence="4" type="ORF">A2U01_0099793</name>
</gene>
<dbReference type="GO" id="GO:0003676">
    <property type="term" value="F:nucleic acid binding"/>
    <property type="evidence" value="ECO:0007669"/>
    <property type="project" value="InterPro"/>
</dbReference>
<evidence type="ECO:0000313" key="5">
    <source>
        <dbReference type="Proteomes" id="UP000265520"/>
    </source>
</evidence>
<evidence type="ECO:0000313" key="4">
    <source>
        <dbReference type="EMBL" id="MCI78523.1"/>
    </source>
</evidence>
<evidence type="ECO:0000256" key="1">
    <source>
        <dbReference type="PROSITE-ProRule" id="PRU00047"/>
    </source>
</evidence>
<reference evidence="4 5" key="1">
    <citation type="journal article" date="2018" name="Front. Plant Sci.">
        <title>Red Clover (Trifolium pratense) and Zigzag Clover (T. medium) - A Picture of Genomic Similarities and Differences.</title>
        <authorList>
            <person name="Dluhosova J."/>
            <person name="Istvanek J."/>
            <person name="Nedelnik J."/>
            <person name="Repkova J."/>
        </authorList>
    </citation>
    <scope>NUCLEOTIDE SEQUENCE [LARGE SCALE GENOMIC DNA]</scope>
    <source>
        <strain evidence="5">cv. 10/8</strain>
        <tissue evidence="4">Leaf</tissue>
    </source>
</reference>
<dbReference type="Pfam" id="PF00098">
    <property type="entry name" value="zf-CCHC"/>
    <property type="match status" value="1"/>
</dbReference>
<dbReference type="SUPFAM" id="SSF57756">
    <property type="entry name" value="Retrovirus zinc finger-like domains"/>
    <property type="match status" value="1"/>
</dbReference>
<evidence type="ECO:0000256" key="2">
    <source>
        <dbReference type="SAM" id="MobiDB-lite"/>
    </source>
</evidence>
<dbReference type="InterPro" id="IPR036875">
    <property type="entry name" value="Znf_CCHC_sf"/>
</dbReference>
<dbReference type="InterPro" id="IPR001878">
    <property type="entry name" value="Znf_CCHC"/>
</dbReference>
<keyword evidence="5" id="KW-1185">Reference proteome</keyword>
<dbReference type="Gene3D" id="4.10.60.10">
    <property type="entry name" value="Zinc finger, CCHC-type"/>
    <property type="match status" value="1"/>
</dbReference>
<feature type="compositionally biased region" description="Basic and acidic residues" evidence="2">
    <location>
        <begin position="11"/>
        <end position="41"/>
    </location>
</feature>
<keyword evidence="1" id="KW-0863">Zinc-finger</keyword>
<evidence type="ECO:0000259" key="3">
    <source>
        <dbReference type="PROSITE" id="PS50158"/>
    </source>
</evidence>
<feature type="non-terminal residue" evidence="4">
    <location>
        <position position="1"/>
    </location>
</feature>
<feature type="region of interest" description="Disordered" evidence="2">
    <location>
        <begin position="1"/>
        <end position="41"/>
    </location>
</feature>
<dbReference type="Proteomes" id="UP000265520">
    <property type="component" value="Unassembled WGS sequence"/>
</dbReference>
<name>A0A392UTG5_9FABA</name>
<feature type="domain" description="CCHC-type" evidence="3">
    <location>
        <begin position="46"/>
        <end position="60"/>
    </location>
</feature>
<dbReference type="EMBL" id="LXQA010952490">
    <property type="protein sequence ID" value="MCI78523.1"/>
    <property type="molecule type" value="Genomic_DNA"/>
</dbReference>